<evidence type="ECO:0000313" key="7">
    <source>
        <dbReference type="EMBL" id="KNC86367.1"/>
    </source>
</evidence>
<feature type="domain" description="C3H1-type" evidence="6">
    <location>
        <begin position="176"/>
        <end position="204"/>
    </location>
</feature>
<feature type="region of interest" description="Disordered" evidence="5">
    <location>
        <begin position="203"/>
        <end position="284"/>
    </location>
</feature>
<dbReference type="InterPro" id="IPR036855">
    <property type="entry name" value="Znf_CCCH_sf"/>
</dbReference>
<dbReference type="Proteomes" id="UP000054560">
    <property type="component" value="Unassembled WGS sequence"/>
</dbReference>
<feature type="compositionally biased region" description="Polar residues" evidence="5">
    <location>
        <begin position="51"/>
        <end position="117"/>
    </location>
</feature>
<feature type="compositionally biased region" description="Basic and acidic residues" evidence="5">
    <location>
        <begin position="250"/>
        <end position="270"/>
    </location>
</feature>
<feature type="compositionally biased region" description="Polar residues" evidence="5">
    <location>
        <begin position="203"/>
        <end position="220"/>
    </location>
</feature>
<gene>
    <name evidence="7" type="ORF">SARC_01464</name>
</gene>
<dbReference type="EMBL" id="KQ241654">
    <property type="protein sequence ID" value="KNC86367.1"/>
    <property type="molecule type" value="Genomic_DNA"/>
</dbReference>
<dbReference type="PROSITE" id="PS50103">
    <property type="entry name" value="ZF_C3H1"/>
    <property type="match status" value="1"/>
</dbReference>
<dbReference type="RefSeq" id="XP_014160269.1">
    <property type="nucleotide sequence ID" value="XM_014304794.1"/>
</dbReference>
<evidence type="ECO:0000256" key="2">
    <source>
        <dbReference type="ARBA" id="ARBA00022771"/>
    </source>
</evidence>
<evidence type="ECO:0000313" key="8">
    <source>
        <dbReference type="Proteomes" id="UP000054560"/>
    </source>
</evidence>
<sequence>MPQLEQPKKKLPPWSQAKVNVPDVSTMTLNGTPSQTVPVHNVPETGPTNPPISTSGSAHISVSSPDVISNSRIDNASTASGPNPTVTYSNASGTESPTPHLNNKTEASHTQTPSTVPTSMSVEAQAFVSNSTAPPTAEPRGLNRYTTNTQHNTRGDAREAQAEVKNDSTTPLKPPKGKRKACRYYKATGQCKAGDACAFQHNTTQQNSTRAGSERTSSGHGTAGIDSEGTNNRGGDSRGTGETSRSQRNAKRDAKRDAVNNHTQMEKDVEVADGPDIDSGNKPVNFLHMPKRIQCSV</sequence>
<proteinExistence type="predicted"/>
<dbReference type="GeneID" id="25901968"/>
<name>A0A0L0GBG9_9EUKA</name>
<reference evidence="7 8" key="1">
    <citation type="submission" date="2011-02" db="EMBL/GenBank/DDBJ databases">
        <title>The Genome Sequence of Sphaeroforma arctica JP610.</title>
        <authorList>
            <consortium name="The Broad Institute Genome Sequencing Platform"/>
            <person name="Russ C."/>
            <person name="Cuomo C."/>
            <person name="Young S.K."/>
            <person name="Zeng Q."/>
            <person name="Gargeya S."/>
            <person name="Alvarado L."/>
            <person name="Berlin A."/>
            <person name="Chapman S.B."/>
            <person name="Chen Z."/>
            <person name="Freedman E."/>
            <person name="Gellesch M."/>
            <person name="Goldberg J."/>
            <person name="Griggs A."/>
            <person name="Gujja S."/>
            <person name="Heilman E."/>
            <person name="Heiman D."/>
            <person name="Howarth C."/>
            <person name="Mehta T."/>
            <person name="Neiman D."/>
            <person name="Pearson M."/>
            <person name="Roberts A."/>
            <person name="Saif S."/>
            <person name="Shea T."/>
            <person name="Shenoy N."/>
            <person name="Sisk P."/>
            <person name="Stolte C."/>
            <person name="Sykes S."/>
            <person name="White J."/>
            <person name="Yandava C."/>
            <person name="Burger G."/>
            <person name="Gray M.W."/>
            <person name="Holland P.W.H."/>
            <person name="King N."/>
            <person name="Lang F.B.F."/>
            <person name="Roger A.J."/>
            <person name="Ruiz-Trillo I."/>
            <person name="Haas B."/>
            <person name="Nusbaum C."/>
            <person name="Birren B."/>
        </authorList>
    </citation>
    <scope>NUCLEOTIDE SEQUENCE [LARGE SCALE GENOMIC DNA]</scope>
    <source>
        <strain evidence="7 8">JP610</strain>
    </source>
</reference>
<evidence type="ECO:0000256" key="1">
    <source>
        <dbReference type="ARBA" id="ARBA00022723"/>
    </source>
</evidence>
<feature type="region of interest" description="Disordered" evidence="5">
    <location>
        <begin position="130"/>
        <end position="180"/>
    </location>
</feature>
<keyword evidence="3 4" id="KW-0862">Zinc</keyword>
<feature type="compositionally biased region" description="Basic and acidic residues" evidence="5">
    <location>
        <begin position="153"/>
        <end position="166"/>
    </location>
</feature>
<evidence type="ECO:0000256" key="3">
    <source>
        <dbReference type="ARBA" id="ARBA00022833"/>
    </source>
</evidence>
<feature type="compositionally biased region" description="Polar residues" evidence="5">
    <location>
        <begin position="24"/>
        <end position="38"/>
    </location>
</feature>
<keyword evidence="1 4" id="KW-0479">Metal-binding</keyword>
<organism evidence="7 8">
    <name type="scientific">Sphaeroforma arctica JP610</name>
    <dbReference type="NCBI Taxonomy" id="667725"/>
    <lineage>
        <taxon>Eukaryota</taxon>
        <taxon>Ichthyosporea</taxon>
        <taxon>Ichthyophonida</taxon>
        <taxon>Sphaeroforma</taxon>
    </lineage>
</organism>
<evidence type="ECO:0000256" key="4">
    <source>
        <dbReference type="PROSITE-ProRule" id="PRU00723"/>
    </source>
</evidence>
<feature type="zinc finger region" description="C3H1-type" evidence="4">
    <location>
        <begin position="176"/>
        <end position="204"/>
    </location>
</feature>
<dbReference type="GO" id="GO:0008270">
    <property type="term" value="F:zinc ion binding"/>
    <property type="evidence" value="ECO:0007669"/>
    <property type="project" value="UniProtKB-KW"/>
</dbReference>
<dbReference type="SMART" id="SM00356">
    <property type="entry name" value="ZnF_C3H1"/>
    <property type="match status" value="1"/>
</dbReference>
<keyword evidence="8" id="KW-1185">Reference proteome</keyword>
<dbReference type="SUPFAM" id="SSF90229">
    <property type="entry name" value="CCCH zinc finger"/>
    <property type="match status" value="1"/>
</dbReference>
<dbReference type="InterPro" id="IPR000571">
    <property type="entry name" value="Znf_CCCH"/>
</dbReference>
<feature type="region of interest" description="Disordered" evidence="5">
    <location>
        <begin position="24"/>
        <end position="117"/>
    </location>
</feature>
<evidence type="ECO:0000259" key="6">
    <source>
        <dbReference type="PROSITE" id="PS50103"/>
    </source>
</evidence>
<dbReference type="AlphaFoldDB" id="A0A0L0GBG9"/>
<dbReference type="Gene3D" id="4.10.1000.10">
    <property type="entry name" value="Zinc finger, CCCH-type"/>
    <property type="match status" value="1"/>
</dbReference>
<dbReference type="Pfam" id="PF00642">
    <property type="entry name" value="zf-CCCH"/>
    <property type="match status" value="1"/>
</dbReference>
<feature type="compositionally biased region" description="Polar residues" evidence="5">
    <location>
        <begin position="228"/>
        <end position="247"/>
    </location>
</feature>
<accession>A0A0L0GBG9</accession>
<protein>
    <recommendedName>
        <fullName evidence="6">C3H1-type domain-containing protein</fullName>
    </recommendedName>
</protein>
<keyword evidence="2 4" id="KW-0863">Zinc-finger</keyword>
<evidence type="ECO:0000256" key="5">
    <source>
        <dbReference type="SAM" id="MobiDB-lite"/>
    </source>
</evidence>